<keyword evidence="1" id="KW-1133">Transmembrane helix</keyword>
<keyword evidence="1" id="KW-0472">Membrane</keyword>
<organism evidence="2 3">
    <name type="scientific">Liquorilactobacillus hordei DSM 19519</name>
    <dbReference type="NCBI Taxonomy" id="1423759"/>
    <lineage>
        <taxon>Bacteria</taxon>
        <taxon>Bacillati</taxon>
        <taxon>Bacillota</taxon>
        <taxon>Bacilli</taxon>
        <taxon>Lactobacillales</taxon>
        <taxon>Lactobacillaceae</taxon>
        <taxon>Liquorilactobacillus</taxon>
    </lineage>
</organism>
<gene>
    <name evidence="2" type="ORF">FC92_GL001047</name>
</gene>
<sequence>MNESEKYENVAQFLKGEKFVHGLTKYENLLMKSKVYFRIPDTQSKFDEGYYSNSSVRYSGFTWLGRIIVSLILLVCVLGLALIGVFTGNIKYIFNWSAYREYDLIDDIIDEFFDGEPFSRNINSRFDGYDNIPTVLKTNKEARAFLKYKYKYKNKKFVFNSDEYNLQKYDSGTTILALLKIGKLDPYWDKMRLNLTEKENKKQEE</sequence>
<accession>A0A0R1MSP3</accession>
<proteinExistence type="predicted"/>
<protein>
    <submittedName>
        <fullName evidence="2">Uncharacterized protein</fullName>
    </submittedName>
</protein>
<evidence type="ECO:0000256" key="1">
    <source>
        <dbReference type="SAM" id="Phobius"/>
    </source>
</evidence>
<name>A0A0R1MSP3_9LACO</name>
<evidence type="ECO:0000313" key="3">
    <source>
        <dbReference type="Proteomes" id="UP000051448"/>
    </source>
</evidence>
<reference evidence="2 3" key="1">
    <citation type="journal article" date="2015" name="Genome Announc.">
        <title>Expanding the biotechnology potential of lactobacilli through comparative genomics of 213 strains and associated genera.</title>
        <authorList>
            <person name="Sun Z."/>
            <person name="Harris H.M."/>
            <person name="McCann A."/>
            <person name="Guo C."/>
            <person name="Argimon S."/>
            <person name="Zhang W."/>
            <person name="Yang X."/>
            <person name="Jeffery I.B."/>
            <person name="Cooney J.C."/>
            <person name="Kagawa T.F."/>
            <person name="Liu W."/>
            <person name="Song Y."/>
            <person name="Salvetti E."/>
            <person name="Wrobel A."/>
            <person name="Rasinkangas P."/>
            <person name="Parkhill J."/>
            <person name="Rea M.C."/>
            <person name="O'Sullivan O."/>
            <person name="Ritari J."/>
            <person name="Douillard F.P."/>
            <person name="Paul Ross R."/>
            <person name="Yang R."/>
            <person name="Briner A.E."/>
            <person name="Felis G.E."/>
            <person name="de Vos W.M."/>
            <person name="Barrangou R."/>
            <person name="Klaenhammer T.R."/>
            <person name="Caufield P.W."/>
            <person name="Cui Y."/>
            <person name="Zhang H."/>
            <person name="O'Toole P.W."/>
        </authorList>
    </citation>
    <scope>NUCLEOTIDE SEQUENCE [LARGE SCALE GENOMIC DNA]</scope>
    <source>
        <strain evidence="2 3">DSM 19519</strain>
    </source>
</reference>
<comment type="caution">
    <text evidence="2">The sequence shown here is derived from an EMBL/GenBank/DDBJ whole genome shotgun (WGS) entry which is preliminary data.</text>
</comment>
<keyword evidence="3" id="KW-1185">Reference proteome</keyword>
<dbReference type="AlphaFoldDB" id="A0A0R1MSP3"/>
<dbReference type="PATRIC" id="fig|1423759.3.peg.1104"/>
<feature type="transmembrane region" description="Helical" evidence="1">
    <location>
        <begin position="63"/>
        <end position="86"/>
    </location>
</feature>
<evidence type="ECO:0000313" key="2">
    <source>
        <dbReference type="EMBL" id="KRL07978.1"/>
    </source>
</evidence>
<keyword evidence="1" id="KW-0812">Transmembrane</keyword>
<dbReference type="STRING" id="1423759.FC92_GL001047"/>
<dbReference type="EMBL" id="AZDX01000003">
    <property type="protein sequence ID" value="KRL07978.1"/>
    <property type="molecule type" value="Genomic_DNA"/>
</dbReference>
<dbReference type="GeneID" id="98309559"/>
<dbReference type="RefSeq" id="WP_057868762.1">
    <property type="nucleotide sequence ID" value="NZ_AZDX01000003.1"/>
</dbReference>
<dbReference type="Proteomes" id="UP000051448">
    <property type="component" value="Unassembled WGS sequence"/>
</dbReference>